<evidence type="ECO:0000256" key="1">
    <source>
        <dbReference type="ARBA" id="ARBA00022559"/>
    </source>
</evidence>
<keyword evidence="4" id="KW-1015">Disulfide bond</keyword>
<keyword evidence="1 7" id="KW-0575">Peroxidase</keyword>
<keyword evidence="8" id="KW-1185">Reference proteome</keyword>
<dbReference type="EMBL" id="JBFNFH010000004">
    <property type="protein sequence ID" value="MFM1524588.1"/>
    <property type="molecule type" value="Genomic_DNA"/>
</dbReference>
<evidence type="ECO:0000259" key="6">
    <source>
        <dbReference type="PROSITE" id="PS51352"/>
    </source>
</evidence>
<dbReference type="CDD" id="cd03014">
    <property type="entry name" value="PRX_Atyp2cys"/>
    <property type="match status" value="1"/>
</dbReference>
<dbReference type="Gene3D" id="3.40.30.10">
    <property type="entry name" value="Glutaredoxin"/>
    <property type="match status" value="1"/>
</dbReference>
<dbReference type="PROSITE" id="PS51352">
    <property type="entry name" value="THIOREDOXIN_2"/>
    <property type="match status" value="1"/>
</dbReference>
<dbReference type="Pfam" id="PF08534">
    <property type="entry name" value="Redoxin"/>
    <property type="match status" value="1"/>
</dbReference>
<evidence type="ECO:0000256" key="2">
    <source>
        <dbReference type="ARBA" id="ARBA00022862"/>
    </source>
</evidence>
<dbReference type="RefSeq" id="WP_408104550.1">
    <property type="nucleotide sequence ID" value="NZ_JBFNFH010000004.1"/>
</dbReference>
<dbReference type="InterPro" id="IPR018219">
    <property type="entry name" value="Tpx_CS"/>
</dbReference>
<dbReference type="InterPro" id="IPR013740">
    <property type="entry name" value="Redoxin"/>
</dbReference>
<keyword evidence="3 7" id="KW-0560">Oxidoreductase</keyword>
<dbReference type="GO" id="GO:0004601">
    <property type="term" value="F:peroxidase activity"/>
    <property type="evidence" value="ECO:0007669"/>
    <property type="project" value="UniProtKB-KW"/>
</dbReference>
<keyword evidence="5" id="KW-0676">Redox-active center</keyword>
<evidence type="ECO:0000256" key="4">
    <source>
        <dbReference type="ARBA" id="ARBA00023157"/>
    </source>
</evidence>
<dbReference type="PROSITE" id="PS01265">
    <property type="entry name" value="TPX"/>
    <property type="match status" value="1"/>
</dbReference>
<dbReference type="InterPro" id="IPR002065">
    <property type="entry name" value="TPX"/>
</dbReference>
<gene>
    <name evidence="7" type="primary">tpx</name>
    <name evidence="7" type="ORF">ABGF40_02770</name>
</gene>
<dbReference type="SUPFAM" id="SSF52833">
    <property type="entry name" value="Thioredoxin-like"/>
    <property type="match status" value="1"/>
</dbReference>
<dbReference type="PANTHER" id="PTHR43110:SF1">
    <property type="entry name" value="THIOL PEROXIDASE"/>
    <property type="match status" value="1"/>
</dbReference>
<evidence type="ECO:0000313" key="8">
    <source>
        <dbReference type="Proteomes" id="UP001629536"/>
    </source>
</evidence>
<evidence type="ECO:0000313" key="7">
    <source>
        <dbReference type="EMBL" id="MFM1524588.1"/>
    </source>
</evidence>
<dbReference type="PANTHER" id="PTHR43110">
    <property type="entry name" value="THIOL PEROXIDASE"/>
    <property type="match status" value="1"/>
</dbReference>
<protein>
    <submittedName>
        <fullName evidence="7">Thiol peroxidase</fullName>
        <ecNumber evidence="7">1.11.1.-</ecNumber>
    </submittedName>
</protein>
<dbReference type="NCBIfam" id="NF001808">
    <property type="entry name" value="PRK00522.1"/>
    <property type="match status" value="1"/>
</dbReference>
<dbReference type="EC" id="1.11.1.-" evidence="7"/>
<dbReference type="InterPro" id="IPR036249">
    <property type="entry name" value="Thioredoxin-like_sf"/>
</dbReference>
<sequence>MEFKFKGNPIHLLGTQVKVGDKAPDFKATKADMTSYQLSEDLGKTVVLSVVPSVDTSLCSIQTKLFNEEATKLSEEVRIVTVSLDLPFAQQRFCAAEGIENIITVSDYKEREFGNKYGFLIDELKLLARGIVIVDREGNVAYTEYLEDSATEVDFKSALEKVKELLK</sequence>
<organism evidence="7 8">
    <name type="scientific">Helcococcus bovis</name>
    <dbReference type="NCBI Taxonomy" id="3153252"/>
    <lineage>
        <taxon>Bacteria</taxon>
        <taxon>Bacillati</taxon>
        <taxon>Bacillota</taxon>
        <taxon>Tissierellia</taxon>
        <taxon>Tissierellales</taxon>
        <taxon>Peptoniphilaceae</taxon>
        <taxon>Helcococcus</taxon>
    </lineage>
</organism>
<feature type="domain" description="Thioredoxin" evidence="6">
    <location>
        <begin position="17"/>
        <end position="167"/>
    </location>
</feature>
<dbReference type="Proteomes" id="UP001629536">
    <property type="component" value="Unassembled WGS sequence"/>
</dbReference>
<accession>A0ABW9F6H5</accession>
<dbReference type="InterPro" id="IPR050455">
    <property type="entry name" value="Tpx_Peroxidase_subfamily"/>
</dbReference>
<comment type="caution">
    <text evidence="7">The sequence shown here is derived from an EMBL/GenBank/DDBJ whole genome shotgun (WGS) entry which is preliminary data.</text>
</comment>
<evidence type="ECO:0000256" key="3">
    <source>
        <dbReference type="ARBA" id="ARBA00023002"/>
    </source>
</evidence>
<evidence type="ECO:0000256" key="5">
    <source>
        <dbReference type="ARBA" id="ARBA00023284"/>
    </source>
</evidence>
<keyword evidence="2" id="KW-0049">Antioxidant</keyword>
<proteinExistence type="predicted"/>
<dbReference type="InterPro" id="IPR013766">
    <property type="entry name" value="Thioredoxin_domain"/>
</dbReference>
<name>A0ABW9F6H5_9FIRM</name>
<reference evidence="7 8" key="1">
    <citation type="journal article" date="2024" name="Front. Microbiol.">
        <title>Pangenomic and biochemical analyses of Helcococcus ovis reveal widespread tetracycline resistance and a novel bacterial species, Helcococcus bovis.</title>
        <authorList>
            <person name="Cunha F."/>
            <person name="Zhai Y."/>
            <person name="Casaro S."/>
            <person name="Jones K.L."/>
            <person name="Hernandez M."/>
            <person name="Bisinotto R.S."/>
            <person name="Kariyawasam S."/>
            <person name="Brown M.B."/>
            <person name="Phillips A."/>
            <person name="Jeong K.C."/>
            <person name="Galvao K.N."/>
        </authorList>
    </citation>
    <scope>NUCLEOTIDE SEQUENCE [LARGE SCALE GENOMIC DNA]</scope>
    <source>
        <strain evidence="7 8">KG197</strain>
    </source>
</reference>